<reference evidence="1 2" key="1">
    <citation type="journal article" date="2023" name="bioRxiv">
        <title>Conserved and derived expression patterns and positive selection on dental genes reveal complex evolutionary context of ever-growing rodent molars.</title>
        <authorList>
            <person name="Calamari Z.T."/>
            <person name="Song A."/>
            <person name="Cohen E."/>
            <person name="Akter M."/>
            <person name="Roy R.D."/>
            <person name="Hallikas O."/>
            <person name="Christensen M.M."/>
            <person name="Li P."/>
            <person name="Marangoni P."/>
            <person name="Jernvall J."/>
            <person name="Klein O.D."/>
        </authorList>
    </citation>
    <scope>NUCLEOTIDE SEQUENCE [LARGE SCALE GENOMIC DNA]</scope>
    <source>
        <strain evidence="1">V071</strain>
    </source>
</reference>
<proteinExistence type="predicted"/>
<evidence type="ECO:0000313" key="1">
    <source>
        <dbReference type="EMBL" id="KAK7807962.1"/>
    </source>
</evidence>
<keyword evidence="2" id="KW-1185">Reference proteome</keyword>
<comment type="caution">
    <text evidence="1">The sequence shown here is derived from an EMBL/GenBank/DDBJ whole genome shotgun (WGS) entry which is preliminary data.</text>
</comment>
<accession>A0AAW0I0P4</accession>
<sequence>MTLQSCTAAARGLGLALQLRPAPRFDALVKYRSDCAVTGRIFHDLKLFVCSVSVFPLLNEMK</sequence>
<protein>
    <submittedName>
        <fullName evidence="1">Uncharacterized protein</fullName>
    </submittedName>
</protein>
<dbReference type="AlphaFoldDB" id="A0AAW0I0P4"/>
<gene>
    <name evidence="1" type="ORF">U0070_003034</name>
</gene>
<name>A0AAW0I0P4_MYOGA</name>
<dbReference type="Proteomes" id="UP001488838">
    <property type="component" value="Unassembled WGS sequence"/>
</dbReference>
<dbReference type="EMBL" id="JBBHLL010000253">
    <property type="protein sequence ID" value="KAK7807962.1"/>
    <property type="molecule type" value="Genomic_DNA"/>
</dbReference>
<feature type="non-terminal residue" evidence="1">
    <location>
        <position position="62"/>
    </location>
</feature>
<evidence type="ECO:0000313" key="2">
    <source>
        <dbReference type="Proteomes" id="UP001488838"/>
    </source>
</evidence>
<organism evidence="1 2">
    <name type="scientific">Myodes glareolus</name>
    <name type="common">Bank vole</name>
    <name type="synonym">Clethrionomys glareolus</name>
    <dbReference type="NCBI Taxonomy" id="447135"/>
    <lineage>
        <taxon>Eukaryota</taxon>
        <taxon>Metazoa</taxon>
        <taxon>Chordata</taxon>
        <taxon>Craniata</taxon>
        <taxon>Vertebrata</taxon>
        <taxon>Euteleostomi</taxon>
        <taxon>Mammalia</taxon>
        <taxon>Eutheria</taxon>
        <taxon>Euarchontoglires</taxon>
        <taxon>Glires</taxon>
        <taxon>Rodentia</taxon>
        <taxon>Myomorpha</taxon>
        <taxon>Muroidea</taxon>
        <taxon>Cricetidae</taxon>
        <taxon>Arvicolinae</taxon>
        <taxon>Myodes</taxon>
    </lineage>
</organism>